<feature type="transmembrane region" description="Helical" evidence="7">
    <location>
        <begin position="413"/>
        <end position="441"/>
    </location>
</feature>
<dbReference type="GO" id="GO:0022857">
    <property type="term" value="F:transmembrane transporter activity"/>
    <property type="evidence" value="ECO:0007669"/>
    <property type="project" value="InterPro"/>
</dbReference>
<gene>
    <name evidence="9" type="ORF">EJ06DRAFT_559545</name>
</gene>
<dbReference type="InterPro" id="IPR020846">
    <property type="entry name" value="MFS_dom"/>
</dbReference>
<feature type="transmembrane region" description="Helical" evidence="7">
    <location>
        <begin position="321"/>
        <end position="343"/>
    </location>
</feature>
<feature type="transmembrane region" description="Helical" evidence="7">
    <location>
        <begin position="280"/>
        <end position="300"/>
    </location>
</feature>
<feature type="region of interest" description="Disordered" evidence="6">
    <location>
        <begin position="1"/>
        <end position="23"/>
    </location>
</feature>
<evidence type="ECO:0000256" key="2">
    <source>
        <dbReference type="ARBA" id="ARBA00022448"/>
    </source>
</evidence>
<keyword evidence="5 7" id="KW-0472">Membrane</keyword>
<dbReference type="InterPro" id="IPR010573">
    <property type="entry name" value="MFS_Str1/Tri12-like"/>
</dbReference>
<evidence type="ECO:0000313" key="10">
    <source>
        <dbReference type="Proteomes" id="UP000799640"/>
    </source>
</evidence>
<dbReference type="Gene3D" id="1.20.1250.20">
    <property type="entry name" value="MFS general substrate transporter like domains"/>
    <property type="match status" value="1"/>
</dbReference>
<dbReference type="SUPFAM" id="SSF103473">
    <property type="entry name" value="MFS general substrate transporter"/>
    <property type="match status" value="1"/>
</dbReference>
<sequence>MATEKPSLHLTEDARSSPPDSHHELNAEEIKGRDFTVDQDALPPGYFTSFNFLGSMFAMGASLGAGVASFAMIAPVLSYVNADIGPSPNLTWVALAYLLTTSVGFLIVGRVTDIFGRRWTFIGGSVLATVGSIVCATAPNVNALIAGETLLGLASSSQLSYVFAVSELVPIKWRFLGQGYVCIWGIPGSGLAPVIAYSFVFKTNVGWRGVFYLLIALNALITVAWVLCYHPPDFKMKHGNARKWQYIKEFDYIGLLMVVLGMLLFLMGISWGGVLYPWKSAHVISTIVVGFALLVAFVLYEIYMPLKEPVVPMYLFKNRGWNVTVIIWALGASVYYSLALLYPNMVAVLYSNNHGIMWVGWASCVSNSAILFGEYFVPLGMMFPKRTMQIWGTFTIGAIFVAAAAACGPNTPVMAMVLIFIGAAFTGYCEVGCCSVSTIVIDDQREIGTATGLAASIRTAVSTVCSTVYTTVLANRLATTIPNRVPSALTSAGLPSGSVTAFLGAVSTGSASAWEAVEGLTPEIREAGMNAYRLANSDAYRTVFLTTIAFSGLGIICGAFYPNMDHKVTSEVSVQIQQKAEKSEA</sequence>
<dbReference type="Proteomes" id="UP000799640">
    <property type="component" value="Unassembled WGS sequence"/>
</dbReference>
<feature type="transmembrane region" description="Helical" evidence="7">
    <location>
        <begin position="539"/>
        <end position="561"/>
    </location>
</feature>
<feature type="transmembrane region" description="Helical" evidence="7">
    <location>
        <begin position="389"/>
        <end position="407"/>
    </location>
</feature>
<evidence type="ECO:0000313" key="9">
    <source>
        <dbReference type="EMBL" id="KAF2396913.1"/>
    </source>
</evidence>
<feature type="transmembrane region" description="Helical" evidence="7">
    <location>
        <begin position="90"/>
        <end position="108"/>
    </location>
</feature>
<feature type="transmembrane region" description="Helical" evidence="7">
    <location>
        <begin position="56"/>
        <end position="78"/>
    </location>
</feature>
<dbReference type="PANTHER" id="PTHR23501">
    <property type="entry name" value="MAJOR FACILITATOR SUPERFAMILY"/>
    <property type="match status" value="1"/>
</dbReference>
<feature type="transmembrane region" description="Helical" evidence="7">
    <location>
        <begin position="206"/>
        <end position="229"/>
    </location>
</feature>
<accession>A0A6G1HLH5</accession>
<reference evidence="9" key="1">
    <citation type="journal article" date="2020" name="Stud. Mycol.">
        <title>101 Dothideomycetes genomes: a test case for predicting lifestyles and emergence of pathogens.</title>
        <authorList>
            <person name="Haridas S."/>
            <person name="Albert R."/>
            <person name="Binder M."/>
            <person name="Bloem J."/>
            <person name="Labutti K."/>
            <person name="Salamov A."/>
            <person name="Andreopoulos B."/>
            <person name="Baker S."/>
            <person name="Barry K."/>
            <person name="Bills G."/>
            <person name="Bluhm B."/>
            <person name="Cannon C."/>
            <person name="Castanera R."/>
            <person name="Culley D."/>
            <person name="Daum C."/>
            <person name="Ezra D."/>
            <person name="Gonzalez J."/>
            <person name="Henrissat B."/>
            <person name="Kuo A."/>
            <person name="Liang C."/>
            <person name="Lipzen A."/>
            <person name="Lutzoni F."/>
            <person name="Magnuson J."/>
            <person name="Mondo S."/>
            <person name="Nolan M."/>
            <person name="Ohm R."/>
            <person name="Pangilinan J."/>
            <person name="Park H.-J."/>
            <person name="Ramirez L."/>
            <person name="Alfaro M."/>
            <person name="Sun H."/>
            <person name="Tritt A."/>
            <person name="Yoshinaga Y."/>
            <person name="Zwiers L.-H."/>
            <person name="Turgeon B."/>
            <person name="Goodwin S."/>
            <person name="Spatafora J."/>
            <person name="Crous P."/>
            <person name="Grigoriev I."/>
        </authorList>
    </citation>
    <scope>NUCLEOTIDE SEQUENCE</scope>
    <source>
        <strain evidence="9">CBS 262.69</strain>
    </source>
</reference>
<dbReference type="OrthoDB" id="4161376at2759"/>
<keyword evidence="4 7" id="KW-1133">Transmembrane helix</keyword>
<keyword evidence="3 7" id="KW-0812">Transmembrane</keyword>
<evidence type="ECO:0000256" key="6">
    <source>
        <dbReference type="SAM" id="MobiDB-lite"/>
    </source>
</evidence>
<evidence type="ECO:0000256" key="7">
    <source>
        <dbReference type="SAM" id="Phobius"/>
    </source>
</evidence>
<name>A0A6G1HLH5_9PEZI</name>
<feature type="transmembrane region" description="Helical" evidence="7">
    <location>
        <begin position="151"/>
        <end position="169"/>
    </location>
</feature>
<feature type="domain" description="Major facilitator superfamily (MFS) profile" evidence="8">
    <location>
        <begin position="55"/>
        <end position="509"/>
    </location>
</feature>
<feature type="transmembrane region" description="Helical" evidence="7">
    <location>
        <begin position="355"/>
        <end position="377"/>
    </location>
</feature>
<protein>
    <submittedName>
        <fullName evidence="9">MFS general substrate transporter</fullName>
    </submittedName>
</protein>
<organism evidence="9 10">
    <name type="scientific">Trichodelitschia bisporula</name>
    <dbReference type="NCBI Taxonomy" id="703511"/>
    <lineage>
        <taxon>Eukaryota</taxon>
        <taxon>Fungi</taxon>
        <taxon>Dikarya</taxon>
        <taxon>Ascomycota</taxon>
        <taxon>Pezizomycotina</taxon>
        <taxon>Dothideomycetes</taxon>
        <taxon>Dothideomycetes incertae sedis</taxon>
        <taxon>Phaeotrichales</taxon>
        <taxon>Phaeotrichaceae</taxon>
        <taxon>Trichodelitschia</taxon>
    </lineage>
</organism>
<proteinExistence type="predicted"/>
<evidence type="ECO:0000256" key="1">
    <source>
        <dbReference type="ARBA" id="ARBA00004141"/>
    </source>
</evidence>
<dbReference type="PANTHER" id="PTHR23501:SF109">
    <property type="entry name" value="MAJOR FACILITATOR SUPERFAMILY (MFS) PROFILE DOMAIN-CONTAINING PROTEIN-RELATED"/>
    <property type="match status" value="1"/>
</dbReference>
<dbReference type="CDD" id="cd06179">
    <property type="entry name" value="MFS_TRI12_like"/>
    <property type="match status" value="1"/>
</dbReference>
<dbReference type="InterPro" id="IPR036259">
    <property type="entry name" value="MFS_trans_sf"/>
</dbReference>
<evidence type="ECO:0000256" key="3">
    <source>
        <dbReference type="ARBA" id="ARBA00022692"/>
    </source>
</evidence>
<evidence type="ECO:0000259" key="8">
    <source>
        <dbReference type="PROSITE" id="PS50850"/>
    </source>
</evidence>
<feature type="transmembrane region" description="Helical" evidence="7">
    <location>
        <begin position="181"/>
        <end position="200"/>
    </location>
</feature>
<dbReference type="AlphaFoldDB" id="A0A6G1HLH5"/>
<evidence type="ECO:0000256" key="4">
    <source>
        <dbReference type="ARBA" id="ARBA00022989"/>
    </source>
</evidence>
<dbReference type="PROSITE" id="PS50850">
    <property type="entry name" value="MFS"/>
    <property type="match status" value="1"/>
</dbReference>
<comment type="subcellular location">
    <subcellularLocation>
        <location evidence="1">Membrane</location>
        <topology evidence="1">Multi-pass membrane protein</topology>
    </subcellularLocation>
</comment>
<dbReference type="GO" id="GO:0005886">
    <property type="term" value="C:plasma membrane"/>
    <property type="evidence" value="ECO:0007669"/>
    <property type="project" value="TreeGrafter"/>
</dbReference>
<feature type="transmembrane region" description="Helical" evidence="7">
    <location>
        <begin position="250"/>
        <end position="274"/>
    </location>
</feature>
<dbReference type="EMBL" id="ML996705">
    <property type="protein sequence ID" value="KAF2396913.1"/>
    <property type="molecule type" value="Genomic_DNA"/>
</dbReference>
<evidence type="ECO:0000256" key="5">
    <source>
        <dbReference type="ARBA" id="ARBA00023136"/>
    </source>
</evidence>
<keyword evidence="2" id="KW-0813">Transport</keyword>
<dbReference type="InterPro" id="IPR053791">
    <property type="entry name" value="MFS_Tri12-like"/>
</dbReference>
<dbReference type="Pfam" id="PF06609">
    <property type="entry name" value="TRI12"/>
    <property type="match status" value="1"/>
</dbReference>
<feature type="transmembrane region" description="Helical" evidence="7">
    <location>
        <begin position="120"/>
        <end position="139"/>
    </location>
</feature>
<keyword evidence="10" id="KW-1185">Reference proteome</keyword>